<dbReference type="EMBL" id="CP034235">
    <property type="protein sequence ID" value="QGQ94293.1"/>
    <property type="molecule type" value="Genomic_DNA"/>
</dbReference>
<proteinExistence type="predicted"/>
<dbReference type="Gene3D" id="2.70.98.10">
    <property type="match status" value="1"/>
</dbReference>
<dbReference type="CDD" id="cd09023">
    <property type="entry name" value="Aldose_epim_Ec_c4013"/>
    <property type="match status" value="1"/>
</dbReference>
<organism evidence="1 2">
    <name type="scientific">Paenibacillus psychroresistens</name>
    <dbReference type="NCBI Taxonomy" id="1778678"/>
    <lineage>
        <taxon>Bacteria</taxon>
        <taxon>Bacillati</taxon>
        <taxon>Bacillota</taxon>
        <taxon>Bacilli</taxon>
        <taxon>Bacillales</taxon>
        <taxon>Paenibacillaceae</taxon>
        <taxon>Paenibacillus</taxon>
    </lineage>
</organism>
<dbReference type="KEGG" id="ppsc:EHS13_04915"/>
<evidence type="ECO:0000313" key="2">
    <source>
        <dbReference type="Proteomes" id="UP000426246"/>
    </source>
</evidence>
<dbReference type="Pfam" id="PF14486">
    <property type="entry name" value="DUF4432"/>
    <property type="match status" value="1"/>
</dbReference>
<dbReference type="Proteomes" id="UP000426246">
    <property type="component" value="Chromosome"/>
</dbReference>
<protein>
    <submittedName>
        <fullName evidence="1">DUF4432 family protein</fullName>
    </submittedName>
</protein>
<gene>
    <name evidence="1" type="ORF">EHS13_04915</name>
</gene>
<dbReference type="GO" id="GO:0030246">
    <property type="term" value="F:carbohydrate binding"/>
    <property type="evidence" value="ECO:0007669"/>
    <property type="project" value="InterPro"/>
</dbReference>
<dbReference type="InterPro" id="IPR014718">
    <property type="entry name" value="GH-type_carb-bd"/>
</dbReference>
<evidence type="ECO:0000313" key="1">
    <source>
        <dbReference type="EMBL" id="QGQ94293.1"/>
    </source>
</evidence>
<dbReference type="AlphaFoldDB" id="A0A6B8RFI8"/>
<keyword evidence="2" id="KW-1185">Reference proteome</keyword>
<sequence length="362" mass="40039">MRSMARFFGKELDRKELLKRIGHMSQLAYIQPFEYTEGKAQGIKALNVANGTGLEFTLLESKCLDMISMKYKGMNLNFLPKSGIVSPALADMNGTEFMRSISGGMLYTCGLRNVGTTAVDGGLNQVFHGNLKNTPAEKVNAFAAWQGDDYVLKVSGEMNESAIFNENLLLKRTISTKAGAKSVLIEDRVENQGFEEQELMLLYHVNVGFPILDENSRLLIPKSKTVARDPLSQTGIAEFAQLTAPVDGYTEQVFSHETASNSEGMTGAAVINDQLGIGVYIKYNANMLPNLVEWKSMRSGDYALGIMPATCNVKGRTFERESGTLRRINSFETLDFSLEIGVLDGKDDIESFEQFIRQLEGE</sequence>
<reference evidence="2" key="1">
    <citation type="submission" date="2018-11" db="EMBL/GenBank/DDBJ databases">
        <title>Complete genome sequence of Paenibacillus sp. ML311-T8.</title>
        <authorList>
            <person name="Nam Y.-D."/>
            <person name="Kang J."/>
            <person name="Chung W.-H."/>
            <person name="Park Y.S."/>
        </authorList>
    </citation>
    <scope>NUCLEOTIDE SEQUENCE [LARGE SCALE GENOMIC DNA]</scope>
    <source>
        <strain evidence="2">ML311-T8</strain>
    </source>
</reference>
<name>A0A6B8RFI8_9BACL</name>
<dbReference type="InterPro" id="IPR027839">
    <property type="entry name" value="DUF4432"/>
</dbReference>
<accession>A0A6B8RFI8</accession>